<comment type="caution">
    <text evidence="1">The sequence shown here is derived from an EMBL/GenBank/DDBJ whole genome shotgun (WGS) entry which is preliminary data.</text>
</comment>
<organism evidence="1 2">
    <name type="scientific">Brachybacterium fresconis</name>
    <dbReference type="NCBI Taxonomy" id="173363"/>
    <lineage>
        <taxon>Bacteria</taxon>
        <taxon>Bacillati</taxon>
        <taxon>Actinomycetota</taxon>
        <taxon>Actinomycetes</taxon>
        <taxon>Micrococcales</taxon>
        <taxon>Dermabacteraceae</taxon>
        <taxon>Brachybacterium</taxon>
    </lineage>
</organism>
<name>A0ABS4YH56_9MICO</name>
<accession>A0ABS4YH56</accession>
<dbReference type="InterPro" id="IPR058532">
    <property type="entry name" value="YjbR/MT2646/Rv2570-like"/>
</dbReference>
<proteinExistence type="predicted"/>
<evidence type="ECO:0000313" key="2">
    <source>
        <dbReference type="Proteomes" id="UP000698222"/>
    </source>
</evidence>
<dbReference type="EMBL" id="JAGIOC010000001">
    <property type="protein sequence ID" value="MBP2408096.1"/>
    <property type="molecule type" value="Genomic_DNA"/>
</dbReference>
<dbReference type="SUPFAM" id="SSF142906">
    <property type="entry name" value="YjbR-like"/>
    <property type="match status" value="1"/>
</dbReference>
<dbReference type="InterPro" id="IPR038056">
    <property type="entry name" value="YjbR-like_sf"/>
</dbReference>
<evidence type="ECO:0008006" key="3">
    <source>
        <dbReference type="Google" id="ProtNLM"/>
    </source>
</evidence>
<keyword evidence="2" id="KW-1185">Reference proteome</keyword>
<sequence>MSDEATVRRLATALPRVTEKPSYGTPAFYAAGKIFARMHEQPGVLICWRADLTEREALLAADPQRFFTTDHYRGHASVLVRLEQIDETELAELLAEAWEARTGRRAPEPGADPGV</sequence>
<protein>
    <recommendedName>
        <fullName evidence="3">MmcQ/YjbR family DNA-binding protein</fullName>
    </recommendedName>
</protein>
<dbReference type="RefSeq" id="WP_209888084.1">
    <property type="nucleotide sequence ID" value="NZ_BAAAJV010000002.1"/>
</dbReference>
<dbReference type="Proteomes" id="UP000698222">
    <property type="component" value="Unassembled WGS sequence"/>
</dbReference>
<reference evidence="1 2" key="1">
    <citation type="submission" date="2021-03" db="EMBL/GenBank/DDBJ databases">
        <title>Sequencing the genomes of 1000 actinobacteria strains.</title>
        <authorList>
            <person name="Klenk H.-P."/>
        </authorList>
    </citation>
    <scope>NUCLEOTIDE SEQUENCE [LARGE SCALE GENOMIC DNA]</scope>
    <source>
        <strain evidence="1 2">DSM 14564</strain>
    </source>
</reference>
<dbReference type="Pfam" id="PF04237">
    <property type="entry name" value="YjbR"/>
    <property type="match status" value="1"/>
</dbReference>
<gene>
    <name evidence="1" type="ORF">JOF44_000999</name>
</gene>
<evidence type="ECO:0000313" key="1">
    <source>
        <dbReference type="EMBL" id="MBP2408096.1"/>
    </source>
</evidence>